<reference evidence="7" key="2">
    <citation type="submission" date="2025-09" db="UniProtKB">
        <authorList>
            <consortium name="Ensembl"/>
        </authorList>
    </citation>
    <scope>IDENTIFICATION</scope>
</reference>
<keyword evidence="3" id="KW-0443">Lipid metabolism</keyword>
<dbReference type="GO" id="GO:0005783">
    <property type="term" value="C:endoplasmic reticulum"/>
    <property type="evidence" value="ECO:0007669"/>
    <property type="project" value="UniProtKB-SubCell"/>
</dbReference>
<dbReference type="GO" id="GO:0006694">
    <property type="term" value="P:steroid biosynthetic process"/>
    <property type="evidence" value="ECO:0007669"/>
    <property type="project" value="UniProtKB-KW"/>
</dbReference>
<dbReference type="InterPro" id="IPR020904">
    <property type="entry name" value="Sc_DH/Rdtase_CS"/>
</dbReference>
<dbReference type="AlphaFoldDB" id="A0A8C3JQB0"/>
<proteinExistence type="inferred from homology"/>
<evidence type="ECO:0000313" key="8">
    <source>
        <dbReference type="Proteomes" id="UP000694419"/>
    </source>
</evidence>
<evidence type="ECO:0000256" key="6">
    <source>
        <dbReference type="SAM" id="Phobius"/>
    </source>
</evidence>
<dbReference type="Pfam" id="PF00106">
    <property type="entry name" value="adh_short"/>
    <property type="match status" value="1"/>
</dbReference>
<protein>
    <submittedName>
        <fullName evidence="7">Hydroxysteroid 17-beta dehydrogenase 3</fullName>
    </submittedName>
</protein>
<keyword evidence="6" id="KW-0812">Transmembrane</keyword>
<dbReference type="PANTHER" id="PTHR43899:SF7">
    <property type="entry name" value="17-BETA-HYDROXYSTEROID DEHYDROGENASE TYPE 3"/>
    <property type="match status" value="1"/>
</dbReference>
<dbReference type="CDD" id="cd05356">
    <property type="entry name" value="17beta-HSD1_like_SDR_c"/>
    <property type="match status" value="1"/>
</dbReference>
<dbReference type="PRINTS" id="PR00081">
    <property type="entry name" value="GDHRDH"/>
</dbReference>
<dbReference type="Gene3D" id="3.40.50.720">
    <property type="entry name" value="NAD(P)-binding Rossmann-like Domain"/>
    <property type="match status" value="1"/>
</dbReference>
<feature type="transmembrane region" description="Helical" evidence="6">
    <location>
        <begin position="179"/>
        <end position="198"/>
    </location>
</feature>
<evidence type="ECO:0000256" key="4">
    <source>
        <dbReference type="ARBA" id="ARBA00023002"/>
    </source>
</evidence>
<keyword evidence="6" id="KW-1133">Transmembrane helix</keyword>
<keyword evidence="6" id="KW-0472">Membrane</keyword>
<dbReference type="InterPro" id="IPR002347">
    <property type="entry name" value="SDR_fam"/>
</dbReference>
<comment type="similarity">
    <text evidence="5">Belongs to the short-chain dehydrogenases/reductases (SDR) family.</text>
</comment>
<keyword evidence="8" id="KW-1185">Reference proteome</keyword>
<keyword evidence="3" id="KW-0444">Lipid biosynthesis</keyword>
<dbReference type="Ensembl" id="ENSCPGT00000011883.1">
    <property type="protein sequence ID" value="ENSCPGP00000010838.1"/>
    <property type="gene ID" value="ENSCPGG00000007706.1"/>
</dbReference>
<keyword evidence="2" id="KW-0521">NADP</keyword>
<dbReference type="PROSITE" id="PS00061">
    <property type="entry name" value="ADH_SHORT"/>
    <property type="match status" value="1"/>
</dbReference>
<dbReference type="FunFam" id="3.40.50.720:FF:000137">
    <property type="entry name" value="Hydroxysteroid (17-beta) dehydrogenase 3"/>
    <property type="match status" value="1"/>
</dbReference>
<dbReference type="InterPro" id="IPR051019">
    <property type="entry name" value="VLCFA-Steroid_DH"/>
</dbReference>
<evidence type="ECO:0000256" key="5">
    <source>
        <dbReference type="RuleBase" id="RU000363"/>
    </source>
</evidence>
<dbReference type="PRINTS" id="PR00080">
    <property type="entry name" value="SDRFAMILY"/>
</dbReference>
<name>A0A8C3JQB0_9CHAR</name>
<dbReference type="SUPFAM" id="SSF51735">
    <property type="entry name" value="NAD(P)-binding Rossmann-fold domains"/>
    <property type="match status" value="1"/>
</dbReference>
<dbReference type="InterPro" id="IPR036291">
    <property type="entry name" value="NAD(P)-bd_dom_sf"/>
</dbReference>
<dbReference type="PANTHER" id="PTHR43899">
    <property type="entry name" value="RH59310P"/>
    <property type="match status" value="1"/>
</dbReference>
<organism evidence="7 8">
    <name type="scientific">Calidris pygmaea</name>
    <name type="common">Spoon-billed sandpiper</name>
    <dbReference type="NCBI Taxonomy" id="425635"/>
    <lineage>
        <taxon>Eukaryota</taxon>
        <taxon>Metazoa</taxon>
        <taxon>Chordata</taxon>
        <taxon>Craniata</taxon>
        <taxon>Vertebrata</taxon>
        <taxon>Euteleostomi</taxon>
        <taxon>Archelosauria</taxon>
        <taxon>Archosauria</taxon>
        <taxon>Dinosauria</taxon>
        <taxon>Saurischia</taxon>
        <taxon>Theropoda</taxon>
        <taxon>Coelurosauria</taxon>
        <taxon>Aves</taxon>
        <taxon>Neognathae</taxon>
        <taxon>Neoaves</taxon>
        <taxon>Charadriiformes</taxon>
        <taxon>Scolopacidae</taxon>
        <taxon>Calidris</taxon>
    </lineage>
</organism>
<evidence type="ECO:0000256" key="1">
    <source>
        <dbReference type="ARBA" id="ARBA00004240"/>
    </source>
</evidence>
<reference evidence="7" key="1">
    <citation type="submission" date="2025-08" db="UniProtKB">
        <authorList>
            <consortium name="Ensembl"/>
        </authorList>
    </citation>
    <scope>IDENTIFICATION</scope>
</reference>
<dbReference type="PIRSF" id="PIRSF000126">
    <property type="entry name" value="11-beta-HSD1"/>
    <property type="match status" value="1"/>
</dbReference>
<accession>A0A8C3JQB0</accession>
<comment type="subcellular location">
    <subcellularLocation>
        <location evidence="1">Endoplasmic reticulum</location>
    </subcellularLocation>
</comment>
<sequence length="260" mass="29325">MEAFQHQLLTLIGGLICFCALVKCIRFMKYIFPHIWSALPETFFRSLGKWAVVTGAGDGLGKAYSFELAKRGLNIVMISRTLEKLQRVASEVERATGQKVKVIQADFTKNSVYEDIEKSLQGLDIGVLVNNVGMLHNPLPCRFLNGPDIDENLINCNIISVTKMTKIILKQMEPRQKGLILNLSSGLGTFPCPLYTMYSASKAFISTFSKALQMEYKAKGIIIQACVLQFVPLWVFHSDRLQEAVLHAFTSYLKKRWRNP</sequence>
<evidence type="ECO:0000313" key="7">
    <source>
        <dbReference type="Ensembl" id="ENSCPGP00000010838.1"/>
    </source>
</evidence>
<evidence type="ECO:0000256" key="3">
    <source>
        <dbReference type="ARBA" id="ARBA00022955"/>
    </source>
</evidence>
<dbReference type="GO" id="GO:0047045">
    <property type="term" value="F:testosterone dehydrogenase (NADP+) activity"/>
    <property type="evidence" value="ECO:0007669"/>
    <property type="project" value="TreeGrafter"/>
</dbReference>
<keyword evidence="4" id="KW-0560">Oxidoreductase</keyword>
<feature type="transmembrane region" description="Helical" evidence="6">
    <location>
        <begin position="218"/>
        <end position="236"/>
    </location>
</feature>
<evidence type="ECO:0000256" key="2">
    <source>
        <dbReference type="ARBA" id="ARBA00022857"/>
    </source>
</evidence>
<keyword evidence="3" id="KW-0752">Steroid biosynthesis</keyword>
<dbReference type="Proteomes" id="UP000694419">
    <property type="component" value="Unplaced"/>
</dbReference>
<feature type="transmembrane region" description="Helical" evidence="6">
    <location>
        <begin position="6"/>
        <end position="25"/>
    </location>
</feature>